<comment type="subcellular location">
    <subcellularLocation>
        <location evidence="2">Cytoplasm</location>
    </subcellularLocation>
    <subcellularLocation>
        <location evidence="1">Nucleus</location>
    </subcellularLocation>
</comment>
<dbReference type="Gene3D" id="2.60.40.10">
    <property type="entry name" value="Immunoglobulins"/>
    <property type="match status" value="1"/>
</dbReference>
<dbReference type="InterPro" id="IPR013783">
    <property type="entry name" value="Ig-like_fold"/>
</dbReference>
<keyword evidence="5" id="KW-0805">Transcription regulation</keyword>
<dbReference type="SUPFAM" id="SSF81296">
    <property type="entry name" value="E set domains"/>
    <property type="match status" value="1"/>
</dbReference>
<feature type="region of interest" description="Disordered" evidence="9">
    <location>
        <begin position="71"/>
        <end position="90"/>
    </location>
</feature>
<dbReference type="InterPro" id="IPR032397">
    <property type="entry name" value="RHD_dimer"/>
</dbReference>
<evidence type="ECO:0000256" key="9">
    <source>
        <dbReference type="SAM" id="MobiDB-lite"/>
    </source>
</evidence>
<keyword evidence="8" id="KW-0539">Nucleus</keyword>
<dbReference type="GO" id="GO:0000981">
    <property type="term" value="F:DNA-binding transcription factor activity, RNA polymerase II-specific"/>
    <property type="evidence" value="ECO:0007669"/>
    <property type="project" value="TreeGrafter"/>
</dbReference>
<dbReference type="GO" id="GO:0005737">
    <property type="term" value="C:cytoplasm"/>
    <property type="evidence" value="ECO:0007669"/>
    <property type="project" value="UniProtKB-SubCell"/>
</dbReference>
<dbReference type="InterPro" id="IPR008967">
    <property type="entry name" value="p53-like_TF_DNA-bd_sf"/>
</dbReference>
<dbReference type="SUPFAM" id="SSF49417">
    <property type="entry name" value="p53-like transcription factors"/>
    <property type="match status" value="1"/>
</dbReference>
<evidence type="ECO:0000313" key="12">
    <source>
        <dbReference type="WBParaSite" id="ACRNAN_scaffold1725.g19988.t1"/>
    </source>
</evidence>
<keyword evidence="4" id="KW-0597">Phosphoprotein</keyword>
<name>A0A914D214_9BILA</name>
<dbReference type="AlphaFoldDB" id="A0A914D214"/>
<evidence type="ECO:0000313" key="11">
    <source>
        <dbReference type="Proteomes" id="UP000887540"/>
    </source>
</evidence>
<dbReference type="GO" id="GO:0005667">
    <property type="term" value="C:transcription regulator complex"/>
    <property type="evidence" value="ECO:0007669"/>
    <property type="project" value="TreeGrafter"/>
</dbReference>
<dbReference type="InterPro" id="IPR008366">
    <property type="entry name" value="NFAT"/>
</dbReference>
<dbReference type="GO" id="GO:0000978">
    <property type="term" value="F:RNA polymerase II cis-regulatory region sequence-specific DNA binding"/>
    <property type="evidence" value="ECO:0007669"/>
    <property type="project" value="TreeGrafter"/>
</dbReference>
<evidence type="ECO:0000256" key="7">
    <source>
        <dbReference type="ARBA" id="ARBA00023163"/>
    </source>
</evidence>
<evidence type="ECO:0000259" key="10">
    <source>
        <dbReference type="PROSITE" id="PS50254"/>
    </source>
</evidence>
<dbReference type="PANTHER" id="PTHR12533">
    <property type="entry name" value="NFAT"/>
    <property type="match status" value="1"/>
</dbReference>
<accession>A0A914D214</accession>
<dbReference type="SMART" id="SM00429">
    <property type="entry name" value="IPT"/>
    <property type="match status" value="1"/>
</dbReference>
<dbReference type="GO" id="GO:0005634">
    <property type="term" value="C:nucleus"/>
    <property type="evidence" value="ECO:0007669"/>
    <property type="project" value="UniProtKB-SubCell"/>
</dbReference>
<dbReference type="InterPro" id="IPR014756">
    <property type="entry name" value="Ig_E-set"/>
</dbReference>
<organism evidence="11 12">
    <name type="scientific">Acrobeloides nanus</name>
    <dbReference type="NCBI Taxonomy" id="290746"/>
    <lineage>
        <taxon>Eukaryota</taxon>
        <taxon>Metazoa</taxon>
        <taxon>Ecdysozoa</taxon>
        <taxon>Nematoda</taxon>
        <taxon>Chromadorea</taxon>
        <taxon>Rhabditida</taxon>
        <taxon>Tylenchina</taxon>
        <taxon>Cephalobomorpha</taxon>
        <taxon>Cephaloboidea</taxon>
        <taxon>Cephalobidae</taxon>
        <taxon>Acrobeloides</taxon>
    </lineage>
</organism>
<protein>
    <submittedName>
        <fullName evidence="12">RHD domain-containing protein</fullName>
    </submittedName>
</protein>
<evidence type="ECO:0000256" key="1">
    <source>
        <dbReference type="ARBA" id="ARBA00004123"/>
    </source>
</evidence>
<feature type="domain" description="RHD" evidence="10">
    <location>
        <begin position="110"/>
        <end position="284"/>
    </location>
</feature>
<keyword evidence="11" id="KW-1185">Reference proteome</keyword>
<dbReference type="PANTHER" id="PTHR12533:SF7">
    <property type="entry name" value="NFAT NUCLEAR FACTOR, ISOFORM B"/>
    <property type="match status" value="1"/>
</dbReference>
<dbReference type="InterPro" id="IPR037059">
    <property type="entry name" value="RHD_DNA_bind_dom_sf"/>
</dbReference>
<dbReference type="Gene3D" id="2.60.40.340">
    <property type="entry name" value="Rel homology domain (RHD), DNA-binding domain"/>
    <property type="match status" value="1"/>
</dbReference>
<evidence type="ECO:0000256" key="6">
    <source>
        <dbReference type="ARBA" id="ARBA00023125"/>
    </source>
</evidence>
<dbReference type="Pfam" id="PF16179">
    <property type="entry name" value="RHD_dimer"/>
    <property type="match status" value="1"/>
</dbReference>
<sequence>MASMVDLNYCINDEDLASNILTNPSTIDQNLKSGANVIAACLSTSVPAIHFTYNNQWSNPIWQQCVTEDGNSESLQSTPSDTQCCQDQASQPDEIRPIQMGTLPNTALQVDQTRAQTYQLVVVRQPEEQHRARYLSEGSRGAIKDRSGASYVTIQLTGYYRPTRVEMFAALGSGELLPHPYYQLIPVSGKTSNTTRCRKVVAQDGLQCLEVILRPENQMIATLDCIGILKILTYDSRNKRQSKNAVNMAQSSVRIAFRAYIQNGNSFNILRAETEPIRCVQSLGVPEVLKMSLSSAPASGNTELFIIGRNFDPRSTSVLFREYKEDGNLAWTAEAEIDKQLLHQCHIVCTVPTYGGNPQRGGNVSVTVRCGSKSSHPLNFLYTPMVQQLDDGRDEWCPPEFTCSSNNTENMDDCDSTNEKRSYIQFFESEFASTGMLSRYRNNSDVWDPNVPSVSSRFHTDSSSSPGEAKRRRFNCDM</sequence>
<keyword evidence="7" id="KW-0804">Transcription</keyword>
<dbReference type="PROSITE" id="PS50254">
    <property type="entry name" value="REL_2"/>
    <property type="match status" value="1"/>
</dbReference>
<keyword evidence="3" id="KW-0963">Cytoplasm</keyword>
<evidence type="ECO:0000256" key="4">
    <source>
        <dbReference type="ARBA" id="ARBA00022553"/>
    </source>
</evidence>
<dbReference type="Pfam" id="PF00554">
    <property type="entry name" value="RHD_DNA_bind"/>
    <property type="match status" value="1"/>
</dbReference>
<reference evidence="12" key="1">
    <citation type="submission" date="2022-11" db="UniProtKB">
        <authorList>
            <consortium name="WormBaseParasite"/>
        </authorList>
    </citation>
    <scope>IDENTIFICATION</scope>
</reference>
<dbReference type="InterPro" id="IPR011539">
    <property type="entry name" value="RHD_DNA_bind_dom"/>
</dbReference>
<evidence type="ECO:0000256" key="5">
    <source>
        <dbReference type="ARBA" id="ARBA00023015"/>
    </source>
</evidence>
<dbReference type="WBParaSite" id="ACRNAN_scaffold1725.g19988.t1">
    <property type="protein sequence ID" value="ACRNAN_scaffold1725.g19988.t1"/>
    <property type="gene ID" value="ACRNAN_scaffold1725.g19988"/>
</dbReference>
<evidence type="ECO:0000256" key="2">
    <source>
        <dbReference type="ARBA" id="ARBA00004496"/>
    </source>
</evidence>
<dbReference type="InterPro" id="IPR002909">
    <property type="entry name" value="IPT_dom"/>
</dbReference>
<dbReference type="Proteomes" id="UP000887540">
    <property type="component" value="Unplaced"/>
</dbReference>
<feature type="region of interest" description="Disordered" evidence="9">
    <location>
        <begin position="454"/>
        <end position="478"/>
    </location>
</feature>
<feature type="compositionally biased region" description="Polar residues" evidence="9">
    <location>
        <begin position="454"/>
        <end position="466"/>
    </location>
</feature>
<evidence type="ECO:0000256" key="8">
    <source>
        <dbReference type="ARBA" id="ARBA00023242"/>
    </source>
</evidence>
<evidence type="ECO:0000256" key="3">
    <source>
        <dbReference type="ARBA" id="ARBA00022490"/>
    </source>
</evidence>
<proteinExistence type="predicted"/>
<feature type="compositionally biased region" description="Polar residues" evidence="9">
    <location>
        <begin position="72"/>
        <end position="90"/>
    </location>
</feature>
<keyword evidence="6" id="KW-0238">DNA-binding</keyword>